<dbReference type="OrthoDB" id="3190820at2"/>
<keyword evidence="2" id="KW-0808">Transferase</keyword>
<proteinExistence type="predicted"/>
<dbReference type="Proteomes" id="UP000547973">
    <property type="component" value="Unassembled WGS sequence"/>
</dbReference>
<organism evidence="2 3">
    <name type="scientific">Demequina lutea</name>
    <dbReference type="NCBI Taxonomy" id="431489"/>
    <lineage>
        <taxon>Bacteria</taxon>
        <taxon>Bacillati</taxon>
        <taxon>Actinomycetota</taxon>
        <taxon>Actinomycetes</taxon>
        <taxon>Micrococcales</taxon>
        <taxon>Demequinaceae</taxon>
        <taxon>Demequina</taxon>
    </lineage>
</organism>
<dbReference type="EMBL" id="JACBZO010000001">
    <property type="protein sequence ID" value="NYI41255.1"/>
    <property type="molecule type" value="Genomic_DNA"/>
</dbReference>
<comment type="caution">
    <text evidence="2">The sequence shown here is derived from an EMBL/GenBank/DDBJ whole genome shotgun (WGS) entry which is preliminary data.</text>
</comment>
<dbReference type="PROSITE" id="PS51186">
    <property type="entry name" value="GNAT"/>
    <property type="match status" value="1"/>
</dbReference>
<evidence type="ECO:0000259" key="1">
    <source>
        <dbReference type="PROSITE" id="PS51186"/>
    </source>
</evidence>
<protein>
    <submittedName>
        <fullName evidence="2">GNAT superfamily N-acetyltransferase</fullName>
    </submittedName>
</protein>
<dbReference type="RefSeq" id="WP_062075055.1">
    <property type="nucleotide sequence ID" value="NZ_BBRC01000005.1"/>
</dbReference>
<evidence type="ECO:0000313" key="3">
    <source>
        <dbReference type="Proteomes" id="UP000547973"/>
    </source>
</evidence>
<dbReference type="CDD" id="cd04301">
    <property type="entry name" value="NAT_SF"/>
    <property type="match status" value="1"/>
</dbReference>
<dbReference type="AlphaFoldDB" id="A0A7Y9ZAK9"/>
<accession>A0A7Y9ZAK9</accession>
<name>A0A7Y9ZAK9_9MICO</name>
<sequence>MTLAPRIAVAADIAEILRLGEYMYASVGGTVDDEWRALGRSQLESRLGSELLGWVIDDESVAGRLAACGFVNRTPRLPLPGARTALRGYVQWVVTDPAHQRRGHARAIMARLMRWAQDENVAVLDLNASPSARALYLELGFVFSPNIDYPPTTLGAPMQWRVTSTGVGPARPSGHVGGDA</sequence>
<dbReference type="InterPro" id="IPR000182">
    <property type="entry name" value="GNAT_dom"/>
</dbReference>
<dbReference type="SUPFAM" id="SSF55729">
    <property type="entry name" value="Acyl-CoA N-acyltransferases (Nat)"/>
    <property type="match status" value="1"/>
</dbReference>
<dbReference type="GO" id="GO:0016747">
    <property type="term" value="F:acyltransferase activity, transferring groups other than amino-acyl groups"/>
    <property type="evidence" value="ECO:0007669"/>
    <property type="project" value="InterPro"/>
</dbReference>
<reference evidence="2 3" key="1">
    <citation type="submission" date="2020-07" db="EMBL/GenBank/DDBJ databases">
        <title>Sequencing the genomes of 1000 actinobacteria strains.</title>
        <authorList>
            <person name="Klenk H.-P."/>
        </authorList>
    </citation>
    <scope>NUCLEOTIDE SEQUENCE [LARGE SCALE GENOMIC DNA]</scope>
    <source>
        <strain evidence="2 3">DSM 19970</strain>
    </source>
</reference>
<dbReference type="InterPro" id="IPR016181">
    <property type="entry name" value="Acyl_CoA_acyltransferase"/>
</dbReference>
<feature type="domain" description="N-acetyltransferase" evidence="1">
    <location>
        <begin position="1"/>
        <end position="163"/>
    </location>
</feature>
<dbReference type="Pfam" id="PF00583">
    <property type="entry name" value="Acetyltransf_1"/>
    <property type="match status" value="1"/>
</dbReference>
<gene>
    <name evidence="2" type="ORF">BKA03_001374</name>
</gene>
<dbReference type="Gene3D" id="3.40.630.30">
    <property type="match status" value="1"/>
</dbReference>
<keyword evidence="3" id="KW-1185">Reference proteome</keyword>
<evidence type="ECO:0000313" key="2">
    <source>
        <dbReference type="EMBL" id="NYI41255.1"/>
    </source>
</evidence>